<keyword evidence="3" id="KW-1185">Reference proteome</keyword>
<evidence type="ECO:0008006" key="4">
    <source>
        <dbReference type="Google" id="ProtNLM"/>
    </source>
</evidence>
<organism evidence="2 3">
    <name type="scientific">Leucosporidium creatinivorum</name>
    <dbReference type="NCBI Taxonomy" id="106004"/>
    <lineage>
        <taxon>Eukaryota</taxon>
        <taxon>Fungi</taxon>
        <taxon>Dikarya</taxon>
        <taxon>Basidiomycota</taxon>
        <taxon>Pucciniomycotina</taxon>
        <taxon>Microbotryomycetes</taxon>
        <taxon>Leucosporidiales</taxon>
        <taxon>Leucosporidium</taxon>
    </lineage>
</organism>
<dbReference type="Proteomes" id="UP000193467">
    <property type="component" value="Unassembled WGS sequence"/>
</dbReference>
<protein>
    <recommendedName>
        <fullName evidence="4">Proteophosphoglycan ppg4</fullName>
    </recommendedName>
</protein>
<comment type="caution">
    <text evidence="2">The sequence shown here is derived from an EMBL/GenBank/DDBJ whole genome shotgun (WGS) entry which is preliminary data.</text>
</comment>
<dbReference type="EMBL" id="MCGR01000032">
    <property type="protein sequence ID" value="ORY77233.1"/>
    <property type="molecule type" value="Genomic_DNA"/>
</dbReference>
<gene>
    <name evidence="2" type="ORF">BCR35DRAFT_314365</name>
</gene>
<feature type="compositionally biased region" description="Basic and acidic residues" evidence="1">
    <location>
        <begin position="56"/>
        <end position="81"/>
    </location>
</feature>
<evidence type="ECO:0000256" key="1">
    <source>
        <dbReference type="SAM" id="MobiDB-lite"/>
    </source>
</evidence>
<proteinExistence type="predicted"/>
<feature type="region of interest" description="Disordered" evidence="1">
    <location>
        <begin position="56"/>
        <end position="82"/>
    </location>
</feature>
<feature type="region of interest" description="Disordered" evidence="1">
    <location>
        <begin position="160"/>
        <end position="189"/>
    </location>
</feature>
<accession>A0A1Y2F070</accession>
<evidence type="ECO:0000313" key="2">
    <source>
        <dbReference type="EMBL" id="ORY77233.1"/>
    </source>
</evidence>
<evidence type="ECO:0000313" key="3">
    <source>
        <dbReference type="Proteomes" id="UP000193467"/>
    </source>
</evidence>
<dbReference type="AlphaFoldDB" id="A0A1Y2F070"/>
<dbReference type="InParanoid" id="A0A1Y2F070"/>
<sequence>MASGRKAEAPTALQDLHVIDLSYSLDNLASLSTSQLLCVSVHPQASDEQIRRAADELQKRREAQTTRDEGAVHERRHKEQQLELDNQEWMNKGSFRFGVQVGKPSAGYFYEEPPVVRPRKSILSCCWAATSVSRGDADSTASRRPSNLISRLLQPEKLARPSAPISRLPQPRPPPRPPPNPSPPPSLGIEPLLREIISRTQLLRDLDFSAYQPYLTNAPITPRWSFSFYSSIVSFLLACASREQWSSVPSRAAAGIFSRTTFSPVVLRMMEQQPDREQLRRLGLGRLEGPLPDGHDLAKWLAVKMAMEWIWGPNAVSWSEVRWMLVESRLGLFGILKQLGDTHRFQRGVGAAWDDLRSFLRSIPSDRRTSHEQRALILVDFLSVSESRRVLFFTNRDGTTRDEPWREWFEEGEDHERTWVDLVQREKAEIAERDDRWAK</sequence>
<feature type="compositionally biased region" description="Pro residues" evidence="1">
    <location>
        <begin position="170"/>
        <end position="186"/>
    </location>
</feature>
<dbReference type="OrthoDB" id="10675463at2759"/>
<reference evidence="2 3" key="1">
    <citation type="submission" date="2016-07" db="EMBL/GenBank/DDBJ databases">
        <title>Pervasive Adenine N6-methylation of Active Genes in Fungi.</title>
        <authorList>
            <consortium name="DOE Joint Genome Institute"/>
            <person name="Mondo S.J."/>
            <person name="Dannebaum R.O."/>
            <person name="Kuo R.C."/>
            <person name="Labutti K."/>
            <person name="Haridas S."/>
            <person name="Kuo A."/>
            <person name="Salamov A."/>
            <person name="Ahrendt S.R."/>
            <person name="Lipzen A."/>
            <person name="Sullivan W."/>
            <person name="Andreopoulos W.B."/>
            <person name="Clum A."/>
            <person name="Lindquist E."/>
            <person name="Daum C."/>
            <person name="Ramamoorthy G.K."/>
            <person name="Gryganskyi A."/>
            <person name="Culley D."/>
            <person name="Magnuson J.K."/>
            <person name="James T.Y."/>
            <person name="O'Malley M.A."/>
            <person name="Stajich J.E."/>
            <person name="Spatafora J.W."/>
            <person name="Visel A."/>
            <person name="Grigoriev I.V."/>
        </authorList>
    </citation>
    <scope>NUCLEOTIDE SEQUENCE [LARGE SCALE GENOMIC DNA]</scope>
    <source>
        <strain evidence="2 3">62-1032</strain>
    </source>
</reference>
<name>A0A1Y2F070_9BASI</name>